<evidence type="ECO:0000256" key="4">
    <source>
        <dbReference type="ARBA" id="ARBA00022737"/>
    </source>
</evidence>
<name>A0ABD0PMA8_CIRMR</name>
<keyword evidence="6" id="KW-1133">Transmembrane helix</keyword>
<dbReference type="GO" id="GO:0005886">
    <property type="term" value="C:plasma membrane"/>
    <property type="evidence" value="ECO:0007669"/>
    <property type="project" value="UniProtKB-SubCell"/>
</dbReference>
<dbReference type="GO" id="GO:0005509">
    <property type="term" value="F:calcium ion binding"/>
    <property type="evidence" value="ECO:0007669"/>
    <property type="project" value="UniProtKB-UniRule"/>
</dbReference>
<keyword evidence="5 8" id="KW-0106">Calcium</keyword>
<dbReference type="PROSITE" id="PS00232">
    <property type="entry name" value="CADHERIN_1"/>
    <property type="match status" value="1"/>
</dbReference>
<dbReference type="InterPro" id="IPR015919">
    <property type="entry name" value="Cadherin-like_sf"/>
</dbReference>
<proteinExistence type="predicted"/>
<reference evidence="10 11" key="1">
    <citation type="submission" date="2024-05" db="EMBL/GenBank/DDBJ databases">
        <title>Genome sequencing and assembly of Indian major carp, Cirrhinus mrigala (Hamilton, 1822).</title>
        <authorList>
            <person name="Mohindra V."/>
            <person name="Chowdhury L.M."/>
            <person name="Lal K."/>
            <person name="Jena J.K."/>
        </authorList>
    </citation>
    <scope>NUCLEOTIDE SEQUENCE [LARGE SCALE GENOMIC DNA]</scope>
    <source>
        <strain evidence="10">CM1030</strain>
        <tissue evidence="10">Blood</tissue>
    </source>
</reference>
<evidence type="ECO:0000256" key="3">
    <source>
        <dbReference type="ARBA" id="ARBA00022729"/>
    </source>
</evidence>
<keyword evidence="7" id="KW-0472">Membrane</keyword>
<evidence type="ECO:0000256" key="7">
    <source>
        <dbReference type="ARBA" id="ARBA00023136"/>
    </source>
</evidence>
<protein>
    <recommendedName>
        <fullName evidence="9">Cadherin domain-containing protein</fullName>
    </recommendedName>
</protein>
<dbReference type="Proteomes" id="UP001529510">
    <property type="component" value="Unassembled WGS sequence"/>
</dbReference>
<evidence type="ECO:0000256" key="6">
    <source>
        <dbReference type="ARBA" id="ARBA00022989"/>
    </source>
</evidence>
<dbReference type="SUPFAM" id="SSF49313">
    <property type="entry name" value="Cadherin-like"/>
    <property type="match status" value="2"/>
</dbReference>
<dbReference type="EMBL" id="JAMKFB020000015">
    <property type="protein sequence ID" value="KAL0174999.1"/>
    <property type="molecule type" value="Genomic_DNA"/>
</dbReference>
<dbReference type="SMART" id="SM00112">
    <property type="entry name" value="CA"/>
    <property type="match status" value="1"/>
</dbReference>
<keyword evidence="4" id="KW-0677">Repeat</keyword>
<dbReference type="PANTHER" id="PTHR24026:SF126">
    <property type="entry name" value="PROTOCADHERIN FAT 4"/>
    <property type="match status" value="1"/>
</dbReference>
<organism evidence="10 11">
    <name type="scientific">Cirrhinus mrigala</name>
    <name type="common">Mrigala</name>
    <dbReference type="NCBI Taxonomy" id="683832"/>
    <lineage>
        <taxon>Eukaryota</taxon>
        <taxon>Metazoa</taxon>
        <taxon>Chordata</taxon>
        <taxon>Craniata</taxon>
        <taxon>Vertebrata</taxon>
        <taxon>Euteleostomi</taxon>
        <taxon>Actinopterygii</taxon>
        <taxon>Neopterygii</taxon>
        <taxon>Teleostei</taxon>
        <taxon>Ostariophysi</taxon>
        <taxon>Cypriniformes</taxon>
        <taxon>Cyprinidae</taxon>
        <taxon>Labeoninae</taxon>
        <taxon>Labeonini</taxon>
        <taxon>Cirrhinus</taxon>
    </lineage>
</organism>
<evidence type="ECO:0000313" key="11">
    <source>
        <dbReference type="Proteomes" id="UP001529510"/>
    </source>
</evidence>
<keyword evidence="3" id="KW-0732">Signal</keyword>
<accession>A0ABD0PMA8</accession>
<dbReference type="AlphaFoldDB" id="A0ABD0PMA8"/>
<comment type="caution">
    <text evidence="10">The sequence shown here is derived from an EMBL/GenBank/DDBJ whole genome shotgun (WGS) entry which is preliminary data.</text>
</comment>
<dbReference type="GO" id="GO:0007155">
    <property type="term" value="P:cell adhesion"/>
    <property type="evidence" value="ECO:0007669"/>
    <property type="project" value="UniProtKB-KW"/>
</dbReference>
<dbReference type="Gene3D" id="2.60.40.60">
    <property type="entry name" value="Cadherins"/>
    <property type="match status" value="2"/>
</dbReference>
<evidence type="ECO:0000259" key="9">
    <source>
        <dbReference type="PROSITE" id="PS50268"/>
    </source>
</evidence>
<comment type="subcellular location">
    <subcellularLocation>
        <location evidence="1">Membrane</location>
        <topology evidence="1">Single-pass membrane protein</topology>
    </subcellularLocation>
</comment>
<evidence type="ECO:0000256" key="5">
    <source>
        <dbReference type="ARBA" id="ARBA00022837"/>
    </source>
</evidence>
<evidence type="ECO:0000256" key="2">
    <source>
        <dbReference type="ARBA" id="ARBA00022692"/>
    </source>
</evidence>
<evidence type="ECO:0000256" key="8">
    <source>
        <dbReference type="PROSITE-ProRule" id="PRU00043"/>
    </source>
</evidence>
<dbReference type="InterPro" id="IPR020894">
    <property type="entry name" value="Cadherin_CS"/>
</dbReference>
<gene>
    <name evidence="10" type="ORF">M9458_030967</name>
</gene>
<dbReference type="InterPro" id="IPR002126">
    <property type="entry name" value="Cadherin-like_dom"/>
</dbReference>
<dbReference type="PROSITE" id="PS50268">
    <property type="entry name" value="CADHERIN_2"/>
    <property type="match status" value="2"/>
</dbReference>
<feature type="non-terminal residue" evidence="10">
    <location>
        <position position="1"/>
    </location>
</feature>
<dbReference type="PRINTS" id="PR00205">
    <property type="entry name" value="CADHERIN"/>
</dbReference>
<dbReference type="CDD" id="cd11304">
    <property type="entry name" value="Cadherin_repeat"/>
    <property type="match status" value="2"/>
</dbReference>
<feature type="domain" description="Cadherin" evidence="9">
    <location>
        <begin position="71"/>
        <end position="124"/>
    </location>
</feature>
<keyword evidence="2" id="KW-0812">Transmembrane</keyword>
<dbReference type="GO" id="GO:0009653">
    <property type="term" value="P:anatomical structure morphogenesis"/>
    <property type="evidence" value="ECO:0007669"/>
    <property type="project" value="UniProtKB-ARBA"/>
</dbReference>
<feature type="non-terminal residue" evidence="10">
    <location>
        <position position="124"/>
    </location>
</feature>
<evidence type="ECO:0000313" key="10">
    <source>
        <dbReference type="EMBL" id="KAL0174999.1"/>
    </source>
</evidence>
<keyword evidence="11" id="KW-1185">Reference proteome</keyword>
<dbReference type="Pfam" id="PF00028">
    <property type="entry name" value="Cadherin"/>
    <property type="match status" value="2"/>
</dbReference>
<feature type="domain" description="Cadherin" evidence="9">
    <location>
        <begin position="2"/>
        <end position="70"/>
    </location>
</feature>
<dbReference type="FunFam" id="2.60.40.60:FF:000033">
    <property type="entry name" value="FAT atypical cadherin 1"/>
    <property type="match status" value="1"/>
</dbReference>
<sequence length="124" mass="13635">VYSLVDSADGFFSIDKSSGIVVLERLLDREVQSSYHITVRASDQGVPVRLSSLANITITVLDINDNPPVFERRDYLATLPEDVAVGTEVVQVYAASKDIGTNADIYYNIRSGNQQGHFTININT</sequence>
<evidence type="ECO:0000256" key="1">
    <source>
        <dbReference type="ARBA" id="ARBA00004167"/>
    </source>
</evidence>
<dbReference type="PANTHER" id="PTHR24026">
    <property type="entry name" value="FAT ATYPICAL CADHERIN-RELATED"/>
    <property type="match status" value="1"/>
</dbReference>